<evidence type="ECO:0000313" key="3">
    <source>
        <dbReference type="Proteomes" id="UP000075806"/>
    </source>
</evidence>
<accession>A0A161PB03</accession>
<keyword evidence="2" id="KW-0808">Transferase</keyword>
<evidence type="ECO:0000313" key="2">
    <source>
        <dbReference type="EMBL" id="KYG29372.1"/>
    </source>
</evidence>
<dbReference type="Proteomes" id="UP000075806">
    <property type="component" value="Unassembled WGS sequence"/>
</dbReference>
<gene>
    <name evidence="2" type="ORF">AZF04_07560</name>
</gene>
<proteinExistence type="predicted"/>
<keyword evidence="3" id="KW-1185">Reference proteome</keyword>
<dbReference type="OrthoDB" id="9775804at2"/>
<dbReference type="PROSITE" id="PS51186">
    <property type="entry name" value="GNAT"/>
    <property type="match status" value="1"/>
</dbReference>
<dbReference type="PANTHER" id="PTHR43233:SF1">
    <property type="entry name" value="FAMILY N-ACETYLTRANSFERASE, PUTATIVE (AFU_ORTHOLOGUE AFUA_6G03350)-RELATED"/>
    <property type="match status" value="1"/>
</dbReference>
<organism evidence="2 3">
    <name type="scientific">Alkalihalobacillus trypoxylicola</name>
    <dbReference type="NCBI Taxonomy" id="519424"/>
    <lineage>
        <taxon>Bacteria</taxon>
        <taxon>Bacillati</taxon>
        <taxon>Bacillota</taxon>
        <taxon>Bacilli</taxon>
        <taxon>Bacillales</taxon>
        <taxon>Bacillaceae</taxon>
        <taxon>Alkalihalobacillus</taxon>
    </lineage>
</organism>
<dbReference type="RefSeq" id="WP_061949177.1">
    <property type="nucleotide sequence ID" value="NZ_LTAO01000023.1"/>
</dbReference>
<dbReference type="SUPFAM" id="SSF55729">
    <property type="entry name" value="Acyl-CoA N-acyltransferases (Nat)"/>
    <property type="match status" value="1"/>
</dbReference>
<dbReference type="InterPro" id="IPR000182">
    <property type="entry name" value="GNAT_dom"/>
</dbReference>
<protein>
    <submittedName>
        <fullName evidence="2">GCN5 family acetyltransferase</fullName>
    </submittedName>
</protein>
<dbReference type="EMBL" id="LTAO01000023">
    <property type="protein sequence ID" value="KYG29372.1"/>
    <property type="molecule type" value="Genomic_DNA"/>
</dbReference>
<dbReference type="PANTHER" id="PTHR43233">
    <property type="entry name" value="FAMILY N-ACETYLTRANSFERASE, PUTATIVE (AFU_ORTHOLOGUE AFUA_6G03350)-RELATED"/>
    <property type="match status" value="1"/>
</dbReference>
<evidence type="ECO:0000259" key="1">
    <source>
        <dbReference type="PROSITE" id="PS51186"/>
    </source>
</evidence>
<name>A0A161PB03_9BACI</name>
<dbReference type="STRING" id="519424.AZF04_07560"/>
<sequence>MITYSKDSKISANQLSDIFKSSGIKRPYNDIARLQKMLDQADLLITAWDQDKPVGVARALTDFSYCCYLSDLAVNDQYQKHGIGKQLISLVQEEIGQEVALLLLSAPNAMDYYPKIGFQTVKNGFIIPREK</sequence>
<comment type="caution">
    <text evidence="2">The sequence shown here is derived from an EMBL/GenBank/DDBJ whole genome shotgun (WGS) entry which is preliminary data.</text>
</comment>
<dbReference type="CDD" id="cd04301">
    <property type="entry name" value="NAT_SF"/>
    <property type="match status" value="1"/>
</dbReference>
<dbReference type="InterPro" id="IPR053144">
    <property type="entry name" value="Acetyltransferase_Butenolide"/>
</dbReference>
<dbReference type="AlphaFoldDB" id="A0A161PB03"/>
<reference evidence="2" key="1">
    <citation type="submission" date="2016-02" db="EMBL/GenBank/DDBJ databases">
        <title>Genome sequence of Bacillus trypoxylicola KCTC 13244(T).</title>
        <authorList>
            <person name="Jeong H."/>
            <person name="Park S.-H."/>
            <person name="Choi S.-K."/>
        </authorList>
    </citation>
    <scope>NUCLEOTIDE SEQUENCE [LARGE SCALE GENOMIC DNA]</scope>
    <source>
        <strain evidence="2">KCTC 13244</strain>
    </source>
</reference>
<dbReference type="Gene3D" id="3.40.630.30">
    <property type="match status" value="1"/>
</dbReference>
<dbReference type="InterPro" id="IPR016181">
    <property type="entry name" value="Acyl_CoA_acyltransferase"/>
</dbReference>
<dbReference type="GO" id="GO:0016747">
    <property type="term" value="F:acyltransferase activity, transferring groups other than amino-acyl groups"/>
    <property type="evidence" value="ECO:0007669"/>
    <property type="project" value="InterPro"/>
</dbReference>
<dbReference type="Pfam" id="PF13673">
    <property type="entry name" value="Acetyltransf_10"/>
    <property type="match status" value="1"/>
</dbReference>
<feature type="domain" description="N-acetyltransferase" evidence="1">
    <location>
        <begin position="2"/>
        <end position="131"/>
    </location>
</feature>